<dbReference type="InterPro" id="IPR045014">
    <property type="entry name" value="TM41A/B"/>
</dbReference>
<keyword evidence="2 7" id="KW-0812">Transmembrane</keyword>
<organism evidence="9 10">
    <name type="scientific">Lagenidium giganteum</name>
    <dbReference type="NCBI Taxonomy" id="4803"/>
    <lineage>
        <taxon>Eukaryota</taxon>
        <taxon>Sar</taxon>
        <taxon>Stramenopiles</taxon>
        <taxon>Oomycota</taxon>
        <taxon>Peronosporomycetes</taxon>
        <taxon>Pythiales</taxon>
        <taxon>Pythiaceae</taxon>
    </lineage>
</organism>
<evidence type="ECO:0000313" key="10">
    <source>
        <dbReference type="Proteomes" id="UP001146120"/>
    </source>
</evidence>
<dbReference type="Proteomes" id="UP001146120">
    <property type="component" value="Unassembled WGS sequence"/>
</dbReference>
<evidence type="ECO:0000256" key="5">
    <source>
        <dbReference type="ARBA" id="ARBA00025797"/>
    </source>
</evidence>
<feature type="domain" description="VTT" evidence="8">
    <location>
        <begin position="110"/>
        <end position="229"/>
    </location>
</feature>
<dbReference type="PANTHER" id="PTHR43220">
    <property type="match status" value="1"/>
</dbReference>
<keyword evidence="3 7" id="KW-1133">Transmembrane helix</keyword>
<dbReference type="Pfam" id="PF09335">
    <property type="entry name" value="VTT_dom"/>
    <property type="match status" value="1"/>
</dbReference>
<accession>A0AAV2YWW1</accession>
<keyword evidence="10" id="KW-1185">Reference proteome</keyword>
<evidence type="ECO:0000256" key="3">
    <source>
        <dbReference type="ARBA" id="ARBA00022989"/>
    </source>
</evidence>
<reference evidence="9" key="1">
    <citation type="submission" date="2022-11" db="EMBL/GenBank/DDBJ databases">
        <authorList>
            <person name="Morgan W.R."/>
            <person name="Tartar A."/>
        </authorList>
    </citation>
    <scope>NUCLEOTIDE SEQUENCE</scope>
    <source>
        <strain evidence="9">ARSEF 373</strain>
    </source>
</reference>
<evidence type="ECO:0000256" key="7">
    <source>
        <dbReference type="SAM" id="Phobius"/>
    </source>
</evidence>
<dbReference type="PANTHER" id="PTHR43220:SF18">
    <property type="entry name" value="TRANSMEMBRANE PROTEIN 41B"/>
    <property type="match status" value="1"/>
</dbReference>
<dbReference type="InterPro" id="IPR032816">
    <property type="entry name" value="VTT_dom"/>
</dbReference>
<comment type="caution">
    <text evidence="9">The sequence shown here is derived from an EMBL/GenBank/DDBJ whole genome shotgun (WGS) entry which is preliminary data.</text>
</comment>
<evidence type="ECO:0000256" key="2">
    <source>
        <dbReference type="ARBA" id="ARBA00022692"/>
    </source>
</evidence>
<evidence type="ECO:0000256" key="6">
    <source>
        <dbReference type="SAM" id="MobiDB-lite"/>
    </source>
</evidence>
<evidence type="ECO:0000256" key="4">
    <source>
        <dbReference type="ARBA" id="ARBA00023136"/>
    </source>
</evidence>
<keyword evidence="4 7" id="KW-0472">Membrane</keyword>
<dbReference type="GO" id="GO:0000045">
    <property type="term" value="P:autophagosome assembly"/>
    <property type="evidence" value="ECO:0007669"/>
    <property type="project" value="TreeGrafter"/>
</dbReference>
<comment type="subcellular location">
    <subcellularLocation>
        <location evidence="1">Membrane</location>
        <topology evidence="1">Multi-pass membrane protein</topology>
    </subcellularLocation>
</comment>
<feature type="transmembrane region" description="Helical" evidence="7">
    <location>
        <begin position="94"/>
        <end position="116"/>
    </location>
</feature>
<name>A0AAV2YWW1_9STRA</name>
<feature type="transmembrane region" description="Helical" evidence="7">
    <location>
        <begin position="122"/>
        <end position="147"/>
    </location>
</feature>
<gene>
    <name evidence="9" type="ORF">N0F65_009689</name>
</gene>
<protein>
    <recommendedName>
        <fullName evidence="8">VTT domain-containing protein</fullName>
    </recommendedName>
</protein>
<reference evidence="9" key="2">
    <citation type="journal article" date="2023" name="Microbiol Resour">
        <title>Decontamination and Annotation of the Draft Genome Sequence of the Oomycete Lagenidium giganteum ARSEF 373.</title>
        <authorList>
            <person name="Morgan W.R."/>
            <person name="Tartar A."/>
        </authorList>
    </citation>
    <scope>NUCLEOTIDE SEQUENCE</scope>
    <source>
        <strain evidence="9">ARSEF 373</strain>
    </source>
</reference>
<evidence type="ECO:0000256" key="1">
    <source>
        <dbReference type="ARBA" id="ARBA00004141"/>
    </source>
</evidence>
<feature type="transmembrane region" description="Helical" evidence="7">
    <location>
        <begin position="35"/>
        <end position="57"/>
    </location>
</feature>
<proteinExistence type="inferred from homology"/>
<feature type="transmembrane region" description="Helical" evidence="7">
    <location>
        <begin position="246"/>
        <end position="264"/>
    </location>
</feature>
<dbReference type="GO" id="GO:0016020">
    <property type="term" value="C:membrane"/>
    <property type="evidence" value="ECO:0007669"/>
    <property type="project" value="UniProtKB-SubCell"/>
</dbReference>
<sequence length="277" mass="31037">MTTWSPDMPPPRQPDPKELEAEYGSDRGWKHDLQVLGAVLLLSTVALASALYVLVVAELNADEWDKLRAPTSLEAAQQLGDALQSFAARDYGRLLVAHMCCYLYLQSFAIPGTVFFNLLGGALFGIAVGFPLCLAYNTLGSVCMFLLSKHLGRRLVLHFFPQKLTQLHDMLEEHRDDLTLYMIFMRVFPFTPNWFINMASPHLKIPVQQFTLGPLIGLIPYNFLSCKAGLILSELRSKHDIIDTSTTIQLIVVAIVGAVVLPRLKRRFADHPKSKNE</sequence>
<evidence type="ECO:0000259" key="8">
    <source>
        <dbReference type="Pfam" id="PF09335"/>
    </source>
</evidence>
<feature type="region of interest" description="Disordered" evidence="6">
    <location>
        <begin position="1"/>
        <end position="20"/>
    </location>
</feature>
<comment type="similarity">
    <text evidence="5">Belongs to the TMEM41 family.</text>
</comment>
<evidence type="ECO:0000313" key="9">
    <source>
        <dbReference type="EMBL" id="DAZ97688.1"/>
    </source>
</evidence>
<dbReference type="EMBL" id="DAKRPA010000128">
    <property type="protein sequence ID" value="DAZ97688.1"/>
    <property type="molecule type" value="Genomic_DNA"/>
</dbReference>
<dbReference type="AlphaFoldDB" id="A0AAV2YWW1"/>